<gene>
    <name evidence="6" type="ORF">SAMN02910417_02386</name>
</gene>
<feature type="compositionally biased region" description="Basic and acidic residues" evidence="2">
    <location>
        <begin position="42"/>
        <end position="57"/>
    </location>
</feature>
<dbReference type="OrthoDB" id="9785345at2"/>
<reference evidence="6 7" key="1">
    <citation type="submission" date="2016-10" db="EMBL/GenBank/DDBJ databases">
        <authorList>
            <person name="de Groot N.N."/>
        </authorList>
    </citation>
    <scope>NUCLEOTIDE SEQUENCE [LARGE SCALE GENOMIC DNA]</scope>
    <source>
        <strain evidence="6 7">DSM 3217</strain>
    </source>
</reference>
<feature type="signal peptide" evidence="3">
    <location>
        <begin position="1"/>
        <end position="33"/>
    </location>
</feature>
<dbReference type="InterPro" id="IPR042047">
    <property type="entry name" value="SleB_dom1"/>
</dbReference>
<evidence type="ECO:0000256" key="1">
    <source>
        <dbReference type="ARBA" id="ARBA00022729"/>
    </source>
</evidence>
<dbReference type="Pfam" id="PF07486">
    <property type="entry name" value="Hydrolase_2"/>
    <property type="match status" value="1"/>
</dbReference>
<dbReference type="EMBL" id="FMXR01000019">
    <property type="protein sequence ID" value="SDB32035.1"/>
    <property type="molecule type" value="Genomic_DNA"/>
</dbReference>
<dbReference type="Proteomes" id="UP000199228">
    <property type="component" value="Unassembled WGS sequence"/>
</dbReference>
<dbReference type="Gene3D" id="6.10.250.3150">
    <property type="match status" value="1"/>
</dbReference>
<feature type="domain" description="Cell wall hydrolase SleB" evidence="4">
    <location>
        <begin position="311"/>
        <end position="411"/>
    </location>
</feature>
<feature type="region of interest" description="Disordered" evidence="2">
    <location>
        <begin position="33"/>
        <end position="65"/>
    </location>
</feature>
<keyword evidence="6" id="KW-0378">Hydrolase</keyword>
<feature type="region of interest" description="Disordered" evidence="2">
    <location>
        <begin position="256"/>
        <end position="292"/>
    </location>
</feature>
<dbReference type="RefSeq" id="WP_090174581.1">
    <property type="nucleotide sequence ID" value="NZ_FMXR01000019.1"/>
</dbReference>
<dbReference type="InterPro" id="IPR057309">
    <property type="entry name" value="PcsB_CC"/>
</dbReference>
<name>A0A1G6CGS3_EUBOX</name>
<proteinExistence type="predicted"/>
<feature type="chain" id="PRO_5011740913" evidence="3">
    <location>
        <begin position="34"/>
        <end position="411"/>
    </location>
</feature>
<evidence type="ECO:0000259" key="4">
    <source>
        <dbReference type="Pfam" id="PF07486"/>
    </source>
</evidence>
<evidence type="ECO:0000313" key="7">
    <source>
        <dbReference type="Proteomes" id="UP000199228"/>
    </source>
</evidence>
<keyword evidence="1 3" id="KW-0732">Signal</keyword>
<dbReference type="InterPro" id="IPR011105">
    <property type="entry name" value="Cell_wall_hydrolase_SleB"/>
</dbReference>
<feature type="compositionally biased region" description="Basic and acidic residues" evidence="2">
    <location>
        <begin position="256"/>
        <end position="278"/>
    </location>
</feature>
<dbReference type="InterPro" id="IPR006311">
    <property type="entry name" value="TAT_signal"/>
</dbReference>
<dbReference type="STRING" id="1732.SAMN02910417_02386"/>
<evidence type="ECO:0000256" key="2">
    <source>
        <dbReference type="SAM" id="MobiDB-lite"/>
    </source>
</evidence>
<dbReference type="GO" id="GO:0016787">
    <property type="term" value="F:hydrolase activity"/>
    <property type="evidence" value="ECO:0007669"/>
    <property type="project" value="UniProtKB-KW"/>
</dbReference>
<evidence type="ECO:0000256" key="3">
    <source>
        <dbReference type="SAM" id="SignalP"/>
    </source>
</evidence>
<keyword evidence="7" id="KW-1185">Reference proteome</keyword>
<dbReference type="PANTHER" id="PTHR43941">
    <property type="entry name" value="STRUCTURAL MAINTENANCE OF CHROMOSOMES PROTEIN 2"/>
    <property type="match status" value="1"/>
</dbReference>
<dbReference type="Gene3D" id="1.10.10.2520">
    <property type="entry name" value="Cell wall hydrolase SleB, domain 1"/>
    <property type="match status" value="1"/>
</dbReference>
<dbReference type="PROSITE" id="PS51318">
    <property type="entry name" value="TAT"/>
    <property type="match status" value="1"/>
</dbReference>
<feature type="domain" description="Peptidoglycan hydrolase PcsB coiled-coil" evidence="5">
    <location>
        <begin position="120"/>
        <end position="185"/>
    </location>
</feature>
<dbReference type="Pfam" id="PF24568">
    <property type="entry name" value="CC_PcsB"/>
    <property type="match status" value="1"/>
</dbReference>
<sequence length="411" mass="46368">MKRKMTRRHLIKYRNVAICLAAALTLGAMPASASTNSQLNDTKSKVNDLKEQQKEAEEKVDDLTDESADLQTKVEAYNSKMETLTAEIDEAQAEIDKTSSEHERVKEQVEKTKKELTKAKETAAAQLSNMKERIQFIYENGAQSYLAVFFESKSFADFLNRMEYVNAINNYDRDRLTEYEDTVDQIAKLQTDLEAEEEMLAQQEEALEEQKQAYEDKQDEMDELLTETKSELATSQENLEKAQQSQEDIETQLAQMEKKQKQLEEKAAKEEAARLAEIKEEEEETTTGTKVSASASDQELLSVIIYCEARGESYKSKLAVASVVVNRVASSKFPNSIKGVIYQSGQFSPVGSGIFAYYLANEKNDGYSDCVKAAKEILEGGSQFKYLYFRTVESAKKAGISGTVIDNMIFY</sequence>
<accession>A0A1G6CGS3</accession>
<protein>
    <submittedName>
        <fullName evidence="6">Septal ring factor EnvC, activator of murein hydrolases AmiA and AmiB</fullName>
    </submittedName>
</protein>
<evidence type="ECO:0000259" key="5">
    <source>
        <dbReference type="Pfam" id="PF24568"/>
    </source>
</evidence>
<organism evidence="6 7">
    <name type="scientific">Eubacterium oxidoreducens</name>
    <dbReference type="NCBI Taxonomy" id="1732"/>
    <lineage>
        <taxon>Bacteria</taxon>
        <taxon>Bacillati</taxon>
        <taxon>Bacillota</taxon>
        <taxon>Clostridia</taxon>
        <taxon>Eubacteriales</taxon>
        <taxon>Eubacteriaceae</taxon>
        <taxon>Eubacterium</taxon>
    </lineage>
</organism>
<dbReference type="AlphaFoldDB" id="A0A1G6CGS3"/>
<evidence type="ECO:0000313" key="6">
    <source>
        <dbReference type="EMBL" id="SDB32035.1"/>
    </source>
</evidence>